<dbReference type="NCBIfam" id="TIGR02937">
    <property type="entry name" value="sigma70-ECF"/>
    <property type="match status" value="1"/>
</dbReference>
<dbReference type="PANTHER" id="PTHR43133:SF50">
    <property type="entry name" value="ECF RNA POLYMERASE SIGMA FACTOR SIGM"/>
    <property type="match status" value="1"/>
</dbReference>
<dbReference type="InterPro" id="IPR007627">
    <property type="entry name" value="RNA_pol_sigma70_r2"/>
</dbReference>
<evidence type="ECO:0000256" key="1">
    <source>
        <dbReference type="ARBA" id="ARBA00010641"/>
    </source>
</evidence>
<protein>
    <submittedName>
        <fullName evidence="8">ECF RNA polymerase sigma factor SigM</fullName>
    </submittedName>
</protein>
<reference evidence="8 9" key="1">
    <citation type="submission" date="2020-10" db="EMBL/GenBank/DDBJ databases">
        <title>Complete genome sequence of Corynebacterium jeddahense DSM 45997, type strain of Corynebacterium jeddahense.</title>
        <authorList>
            <person name="Busche T."/>
            <person name="Kalinowski J."/>
            <person name="Ruckert C."/>
        </authorList>
    </citation>
    <scope>NUCLEOTIDE SEQUENCE [LARGE SCALE GENOMIC DNA]</scope>
    <source>
        <strain evidence="8 9">DSM 45997</strain>
    </source>
</reference>
<keyword evidence="4" id="KW-0238">DNA-binding</keyword>
<evidence type="ECO:0000256" key="4">
    <source>
        <dbReference type="ARBA" id="ARBA00023125"/>
    </source>
</evidence>
<dbReference type="Gene3D" id="1.10.10.10">
    <property type="entry name" value="Winged helix-like DNA-binding domain superfamily/Winged helix DNA-binding domain"/>
    <property type="match status" value="1"/>
</dbReference>
<comment type="similarity">
    <text evidence="1">Belongs to the sigma-70 factor family. ECF subfamily.</text>
</comment>
<dbReference type="Pfam" id="PF08281">
    <property type="entry name" value="Sigma70_r4_2"/>
    <property type="match status" value="1"/>
</dbReference>
<keyword evidence="5" id="KW-0804">Transcription</keyword>
<sequence>MDYRNDRQLVADHLAGDPHAFKLIVHRHRQRMYYVARNYARNEHDAQDIVQEALFKAARSMHTYRGDAKLSTWLHRMTVNAAIDHQRRFVRPGTQCSLDDDASAVDLEANKYLAYNPMEATERTIAMRQALGALPTAQRKALWLIDVAGMSVGDAAAELGVQPGTVKSRRYRAREAVAAAMGECTPAR</sequence>
<dbReference type="InterPro" id="IPR013325">
    <property type="entry name" value="RNA_pol_sigma_r2"/>
</dbReference>
<keyword evidence="9" id="KW-1185">Reference proteome</keyword>
<dbReference type="EMBL" id="CP063194">
    <property type="protein sequence ID" value="WCZ39987.1"/>
    <property type="molecule type" value="Genomic_DNA"/>
</dbReference>
<evidence type="ECO:0000313" key="9">
    <source>
        <dbReference type="Proteomes" id="UP001218071"/>
    </source>
</evidence>
<dbReference type="InterPro" id="IPR039425">
    <property type="entry name" value="RNA_pol_sigma-70-like"/>
</dbReference>
<feature type="domain" description="RNA polymerase sigma-70 region 2" evidence="6">
    <location>
        <begin position="25"/>
        <end position="88"/>
    </location>
</feature>
<accession>A0ABY7UNE9</accession>
<dbReference type="InterPro" id="IPR036388">
    <property type="entry name" value="WH-like_DNA-bd_sf"/>
</dbReference>
<evidence type="ECO:0000259" key="6">
    <source>
        <dbReference type="Pfam" id="PF04542"/>
    </source>
</evidence>
<evidence type="ECO:0000256" key="2">
    <source>
        <dbReference type="ARBA" id="ARBA00023015"/>
    </source>
</evidence>
<name>A0ABY7UNE9_9CORY</name>
<evidence type="ECO:0000256" key="5">
    <source>
        <dbReference type="ARBA" id="ARBA00023163"/>
    </source>
</evidence>
<proteinExistence type="inferred from homology"/>
<dbReference type="InterPro" id="IPR013324">
    <property type="entry name" value="RNA_pol_sigma_r3/r4-like"/>
</dbReference>
<dbReference type="Gene3D" id="1.10.1740.10">
    <property type="match status" value="1"/>
</dbReference>
<dbReference type="Pfam" id="PF04542">
    <property type="entry name" value="Sigma70_r2"/>
    <property type="match status" value="1"/>
</dbReference>
<evidence type="ECO:0000256" key="3">
    <source>
        <dbReference type="ARBA" id="ARBA00023082"/>
    </source>
</evidence>
<dbReference type="InterPro" id="IPR013249">
    <property type="entry name" value="RNA_pol_sigma70_r4_t2"/>
</dbReference>
<evidence type="ECO:0000259" key="7">
    <source>
        <dbReference type="Pfam" id="PF08281"/>
    </source>
</evidence>
<dbReference type="Proteomes" id="UP001218071">
    <property type="component" value="Chromosome"/>
</dbReference>
<dbReference type="InterPro" id="IPR014284">
    <property type="entry name" value="RNA_pol_sigma-70_dom"/>
</dbReference>
<gene>
    <name evidence="8" type="primary">sigM</name>
    <name evidence="8" type="ORF">CJEDD_12105</name>
</gene>
<dbReference type="SUPFAM" id="SSF88659">
    <property type="entry name" value="Sigma3 and sigma4 domains of RNA polymerase sigma factors"/>
    <property type="match status" value="1"/>
</dbReference>
<dbReference type="PANTHER" id="PTHR43133">
    <property type="entry name" value="RNA POLYMERASE ECF-TYPE SIGMA FACTO"/>
    <property type="match status" value="1"/>
</dbReference>
<dbReference type="RefSeq" id="WP_042405355.1">
    <property type="nucleotide sequence ID" value="NZ_CBYN010000011.1"/>
</dbReference>
<keyword evidence="2" id="KW-0805">Transcription regulation</keyword>
<organism evidence="8 9">
    <name type="scientific">Corynebacterium jeddahense</name>
    <dbReference type="NCBI Taxonomy" id="1414719"/>
    <lineage>
        <taxon>Bacteria</taxon>
        <taxon>Bacillati</taxon>
        <taxon>Actinomycetota</taxon>
        <taxon>Actinomycetes</taxon>
        <taxon>Mycobacteriales</taxon>
        <taxon>Corynebacteriaceae</taxon>
        <taxon>Corynebacterium</taxon>
    </lineage>
</organism>
<keyword evidence="3" id="KW-0731">Sigma factor</keyword>
<dbReference type="SUPFAM" id="SSF88946">
    <property type="entry name" value="Sigma2 domain of RNA polymerase sigma factors"/>
    <property type="match status" value="1"/>
</dbReference>
<feature type="domain" description="RNA polymerase sigma factor 70 region 4 type 2" evidence="7">
    <location>
        <begin position="126"/>
        <end position="176"/>
    </location>
</feature>
<evidence type="ECO:0000313" key="8">
    <source>
        <dbReference type="EMBL" id="WCZ39987.1"/>
    </source>
</evidence>